<feature type="chain" id="PRO_5045505697" evidence="1">
    <location>
        <begin position="23"/>
        <end position="739"/>
    </location>
</feature>
<organism evidence="4 5">
    <name type="scientific">Undibacterium cyanobacteriorum</name>
    <dbReference type="NCBI Taxonomy" id="3073561"/>
    <lineage>
        <taxon>Bacteria</taxon>
        <taxon>Pseudomonadati</taxon>
        <taxon>Pseudomonadota</taxon>
        <taxon>Betaproteobacteria</taxon>
        <taxon>Burkholderiales</taxon>
        <taxon>Oxalobacteraceae</taxon>
        <taxon>Undibacterium</taxon>
    </lineage>
</organism>
<reference evidence="4" key="1">
    <citation type="submission" date="2023-09" db="EMBL/GenBank/DDBJ databases">
        <title>Undibacterium sp. 20NA77.5 isolated from freshwater.</title>
        <authorList>
            <person name="Le V."/>
            <person name="Ko S.-R."/>
            <person name="Ahn C.-Y."/>
            <person name="Oh H.-M."/>
        </authorList>
    </citation>
    <scope>NUCLEOTIDE SEQUENCE</scope>
    <source>
        <strain evidence="4">20NA77.5</strain>
    </source>
</reference>
<dbReference type="CDD" id="cd09618">
    <property type="entry name" value="CBM9_like_2"/>
    <property type="match status" value="1"/>
</dbReference>
<evidence type="ECO:0000259" key="3">
    <source>
        <dbReference type="Pfam" id="PF19313"/>
    </source>
</evidence>
<name>A0ABY9RK68_9BURK</name>
<dbReference type="InterPro" id="IPR010502">
    <property type="entry name" value="Carb-bd_dom_fam9"/>
</dbReference>
<dbReference type="InterPro" id="IPR045670">
    <property type="entry name" value="DUF5916"/>
</dbReference>
<dbReference type="EMBL" id="CP133720">
    <property type="protein sequence ID" value="WMW81060.1"/>
    <property type="molecule type" value="Genomic_DNA"/>
</dbReference>
<feature type="domain" description="Carbohydrate-binding" evidence="2">
    <location>
        <begin position="37"/>
        <end position="183"/>
    </location>
</feature>
<dbReference type="Gene3D" id="2.60.40.1190">
    <property type="match status" value="1"/>
</dbReference>
<keyword evidence="5" id="KW-1185">Reference proteome</keyword>
<dbReference type="Pfam" id="PF19313">
    <property type="entry name" value="DUF5916"/>
    <property type="match status" value="1"/>
</dbReference>
<proteinExistence type="predicted"/>
<dbReference type="SUPFAM" id="SSF49344">
    <property type="entry name" value="CBD9-like"/>
    <property type="match status" value="1"/>
</dbReference>
<evidence type="ECO:0000313" key="4">
    <source>
        <dbReference type="EMBL" id="WMW81060.1"/>
    </source>
</evidence>
<evidence type="ECO:0000256" key="1">
    <source>
        <dbReference type="SAM" id="SignalP"/>
    </source>
</evidence>
<sequence>MRTLVSLIVAIFSLLFVIPAEAGFQAKHLDAKQTIKIDGRLDETVWQQAVPHDTFYQTQPIDQRKAHLKTEVRILFDQAAMYVGIKAFDSDPSSIRDSFSRRDRITIDQDFFALYLDPTSAHKSAQIFYVNARGTVMDGIFSDSAGEDSSPDFDFDVATARFEGGWSAEFKIPFSSIAYDKGSHTPWSLLVLRNMTRDQRYRMYSGGVTRATNCNLCYSDTIDGLDQLPSNLSWSLTPQFVARQSTDQTVGQAAQRQQDKQFSLDFKIRPDSATTVDLTLNPDFSQIELDSPQLSGNTRFSIFVQEKRPFFLEGADILRTPFSVISTRSISNPDAGLRYTRRDAQSDVSVIVAKDAAGGLVLIPNTYYSSSANATQSSLATDARVNWRFDTMSLGLVATDREYANIDAYNRVFGPDFVWQIDRNQGLRTQLLLSSTTAQPDANGDLAKGNTTTGHAFYTGWSKSSDAWSIGLSARDISKDFRADNGFFSQVGFQSINNDLTKKWGRIGMWHEFNTYVSSEYKLDSEGNILSKSIAPGMNVAGPFDSSIYLNFNPVLKSRANADGEIYNLSRVSTGFAISPSKQIARVSADFMVGDVIDYLASRLGKGGSASFGAKLRPFDRLELDSSFATNWINASRETATGDRAYSETAIQINSVLHFSEMDTLRLIVQDSRTNRNPELYVSAVAPESTRTVNSLVFTRRVGLGSAGYLGWTQTKSETPGFVAKRKQSEIFAKLSWQI</sequence>
<dbReference type="Pfam" id="PF06452">
    <property type="entry name" value="CBM9_1"/>
    <property type="match status" value="1"/>
</dbReference>
<protein>
    <submittedName>
        <fullName evidence="4">DUF5916 domain-containing protein</fullName>
    </submittedName>
</protein>
<dbReference type="Proteomes" id="UP001181355">
    <property type="component" value="Chromosome"/>
</dbReference>
<feature type="domain" description="DUF5916" evidence="3">
    <location>
        <begin position="255"/>
        <end position="319"/>
    </location>
</feature>
<evidence type="ECO:0000313" key="5">
    <source>
        <dbReference type="Proteomes" id="UP001181355"/>
    </source>
</evidence>
<evidence type="ECO:0000259" key="2">
    <source>
        <dbReference type="Pfam" id="PF06452"/>
    </source>
</evidence>
<gene>
    <name evidence="4" type="ORF">RF679_01970</name>
</gene>
<accession>A0ABY9RK68</accession>
<dbReference type="RefSeq" id="WP_309482550.1">
    <property type="nucleotide sequence ID" value="NZ_CP133720.1"/>
</dbReference>
<keyword evidence="1" id="KW-0732">Signal</keyword>
<feature type="signal peptide" evidence="1">
    <location>
        <begin position="1"/>
        <end position="22"/>
    </location>
</feature>